<dbReference type="InterPro" id="IPR036397">
    <property type="entry name" value="RNaseH_sf"/>
</dbReference>
<gene>
    <name evidence="2" type="ORF">BV898_18098</name>
</gene>
<accession>A0A9X6RN61</accession>
<evidence type="ECO:0000313" key="3">
    <source>
        <dbReference type="Proteomes" id="UP000192578"/>
    </source>
</evidence>
<comment type="caution">
    <text evidence="2">The sequence shown here is derived from an EMBL/GenBank/DDBJ whole genome shotgun (WGS) entry which is preliminary data.</text>
</comment>
<dbReference type="Gene3D" id="3.30.420.10">
    <property type="entry name" value="Ribonuclease H-like superfamily/Ribonuclease H"/>
    <property type="match status" value="1"/>
</dbReference>
<dbReference type="OrthoDB" id="9996331at2759"/>
<name>A0A9X6RN61_HYPEX</name>
<evidence type="ECO:0000256" key="1">
    <source>
        <dbReference type="ARBA" id="ARBA00004123"/>
    </source>
</evidence>
<organism evidence="2 3">
    <name type="scientific">Hypsibius exemplaris</name>
    <name type="common">Freshwater tardigrade</name>
    <dbReference type="NCBI Taxonomy" id="2072580"/>
    <lineage>
        <taxon>Eukaryota</taxon>
        <taxon>Metazoa</taxon>
        <taxon>Ecdysozoa</taxon>
        <taxon>Tardigrada</taxon>
        <taxon>Eutardigrada</taxon>
        <taxon>Parachela</taxon>
        <taxon>Hypsibioidea</taxon>
        <taxon>Hypsibiidae</taxon>
        <taxon>Hypsibius</taxon>
    </lineage>
</organism>
<dbReference type="AlphaFoldDB" id="A0A9X6RN61"/>
<keyword evidence="3" id="KW-1185">Reference proteome</keyword>
<dbReference type="InterPro" id="IPR009057">
    <property type="entry name" value="Homeodomain-like_sf"/>
</dbReference>
<proteinExistence type="predicted"/>
<dbReference type="EMBL" id="MTYJ01000338">
    <property type="protein sequence ID" value="OWA53677.1"/>
    <property type="molecule type" value="Genomic_DNA"/>
</dbReference>
<evidence type="ECO:0000313" key="2">
    <source>
        <dbReference type="EMBL" id="OWA53677.1"/>
    </source>
</evidence>
<sequence length="274" mass="31076">MCRPLTPTKVLVLFKLHDKEKLSYEKISGIFGKGVDWAGRVVRKHNRDGKPKVAHSPGGRPRKFGDEVVQCVDELAMNFRTTTSKEIAQASVESKVVRQISNRTMRTMLHGLGFRKVNSPKDSLTEQHKQKRIKRCEKHQRKLILKPDLFNSWIISDGVPQIPSSVKQEPVMIWGAVSYEGPVALVCVTGVIDGMEYGSAKTMNSLRYRSLLTAHIIPYREKDNNRLVKVFQQDSASIHVSKIMQTFFQQERFFPAPWPAKSPDFRSSKISGVG</sequence>
<evidence type="ECO:0008006" key="4">
    <source>
        <dbReference type="Google" id="ProtNLM"/>
    </source>
</evidence>
<comment type="subcellular location">
    <subcellularLocation>
        <location evidence="1">Nucleus</location>
    </subcellularLocation>
</comment>
<dbReference type="SUPFAM" id="SSF46689">
    <property type="entry name" value="Homeodomain-like"/>
    <property type="match status" value="1"/>
</dbReference>
<dbReference type="GO" id="GO:0005634">
    <property type="term" value="C:nucleus"/>
    <property type="evidence" value="ECO:0007669"/>
    <property type="project" value="UniProtKB-SubCell"/>
</dbReference>
<dbReference type="Proteomes" id="UP000192578">
    <property type="component" value="Unassembled WGS sequence"/>
</dbReference>
<protein>
    <recommendedName>
        <fullName evidence="4">Transposase Tc1-like domain-containing protein</fullName>
    </recommendedName>
</protein>
<dbReference type="GO" id="GO:0003676">
    <property type="term" value="F:nucleic acid binding"/>
    <property type="evidence" value="ECO:0007669"/>
    <property type="project" value="InterPro"/>
</dbReference>
<reference evidence="3" key="1">
    <citation type="submission" date="2017-01" db="EMBL/GenBank/DDBJ databases">
        <title>Comparative genomics of anhydrobiosis in the tardigrade Hypsibius dujardini.</title>
        <authorList>
            <person name="Yoshida Y."/>
            <person name="Koutsovoulos G."/>
            <person name="Laetsch D."/>
            <person name="Stevens L."/>
            <person name="Kumar S."/>
            <person name="Horikawa D."/>
            <person name="Ishino K."/>
            <person name="Komine S."/>
            <person name="Tomita M."/>
            <person name="Blaxter M."/>
            <person name="Arakawa K."/>
        </authorList>
    </citation>
    <scope>NUCLEOTIDE SEQUENCE [LARGE SCALE GENOMIC DNA]</scope>
    <source>
        <strain evidence="3">Z151</strain>
    </source>
</reference>